<feature type="compositionally biased region" description="Polar residues" evidence="1">
    <location>
        <begin position="455"/>
        <end position="485"/>
    </location>
</feature>
<feature type="transmembrane region" description="Helical" evidence="2">
    <location>
        <begin position="321"/>
        <end position="339"/>
    </location>
</feature>
<organism evidence="3 4">
    <name type="scientific">Podospora bellae-mahoneyi</name>
    <dbReference type="NCBI Taxonomy" id="2093777"/>
    <lineage>
        <taxon>Eukaryota</taxon>
        <taxon>Fungi</taxon>
        <taxon>Dikarya</taxon>
        <taxon>Ascomycota</taxon>
        <taxon>Pezizomycotina</taxon>
        <taxon>Sordariomycetes</taxon>
        <taxon>Sordariomycetidae</taxon>
        <taxon>Sordariales</taxon>
        <taxon>Podosporaceae</taxon>
        <taxon>Podospora</taxon>
    </lineage>
</organism>
<dbReference type="GeneID" id="87900171"/>
<protein>
    <submittedName>
        <fullName evidence="3">Uncharacterized protein</fullName>
    </submittedName>
</protein>
<evidence type="ECO:0000256" key="1">
    <source>
        <dbReference type="SAM" id="MobiDB-lite"/>
    </source>
</evidence>
<gene>
    <name evidence="3" type="ORF">QC761_602350</name>
</gene>
<evidence type="ECO:0000256" key="2">
    <source>
        <dbReference type="SAM" id="Phobius"/>
    </source>
</evidence>
<feature type="region of interest" description="Disordered" evidence="1">
    <location>
        <begin position="384"/>
        <end position="419"/>
    </location>
</feature>
<dbReference type="Proteomes" id="UP001322138">
    <property type="component" value="Unassembled WGS sequence"/>
</dbReference>
<evidence type="ECO:0000313" key="4">
    <source>
        <dbReference type="Proteomes" id="UP001322138"/>
    </source>
</evidence>
<sequence>MHEPHKSIGIPCCLRNDLFSLSIPCIFIMERTGTLASLAIMATGFQRALASEWTGWTGTVLQAYATSYLPYGCNPEVLTGTRSCDETYVPRPFTVKHTNIPTGVTPASSRVTTNIVWDIVMSTIILPADAIPRSELEDWYKLPSPSTQSQFTTELWIIDHILTAPASCPTPFEFTTSTSLQPWAGWFPSKFLTEYMLPKATVLPVQTHSTKGYNPSLVREIHVKLTDLPPTRHGVPHARTYYDSVVSSLNTTYVQECHRPGGPRPLTQEERCPYTYAGKCSKVEPWKVIIATVIPSFFLLGFVENFFWFGRLMMGRTALRLGTVCWILIFIFTIGFTIVEDARKPEDQSELREQWKAMPLKMKIKLWFQFGFRQRYPVDWLGERKPRRHGENTEMERRGDTGGGNGGAGTGGRWVEDDTPLPVYPGPPSSVVGGTTAASSGPVLGNPNAVLASMGSGTAVISPTQTSVQTQSPVSPQRPDPNTGTAGDGFRAV</sequence>
<dbReference type="EMBL" id="JAFFGZ010000008">
    <property type="protein sequence ID" value="KAK4640485.1"/>
    <property type="molecule type" value="Genomic_DNA"/>
</dbReference>
<feature type="transmembrane region" description="Helical" evidence="2">
    <location>
        <begin position="288"/>
        <end position="309"/>
    </location>
</feature>
<keyword evidence="2" id="KW-0472">Membrane</keyword>
<feature type="region of interest" description="Disordered" evidence="1">
    <location>
        <begin position="445"/>
        <end position="493"/>
    </location>
</feature>
<name>A0ABR0F925_9PEZI</name>
<keyword evidence="2" id="KW-1133">Transmembrane helix</keyword>
<evidence type="ECO:0000313" key="3">
    <source>
        <dbReference type="EMBL" id="KAK4640485.1"/>
    </source>
</evidence>
<keyword evidence="2" id="KW-0812">Transmembrane</keyword>
<dbReference type="RefSeq" id="XP_062729461.1">
    <property type="nucleotide sequence ID" value="XM_062880689.1"/>
</dbReference>
<comment type="caution">
    <text evidence="3">The sequence shown here is derived from an EMBL/GenBank/DDBJ whole genome shotgun (WGS) entry which is preliminary data.</text>
</comment>
<accession>A0ABR0F925</accession>
<proteinExistence type="predicted"/>
<reference evidence="3 4" key="1">
    <citation type="journal article" date="2023" name="bioRxiv">
        <title>High-quality genome assemblies of four members of thePodospora anserinaspecies complex.</title>
        <authorList>
            <person name="Ament-Velasquez S.L."/>
            <person name="Vogan A.A."/>
            <person name="Wallerman O."/>
            <person name="Hartmann F."/>
            <person name="Gautier V."/>
            <person name="Silar P."/>
            <person name="Giraud T."/>
            <person name="Johannesson H."/>
        </authorList>
    </citation>
    <scope>NUCLEOTIDE SEQUENCE [LARGE SCALE GENOMIC DNA]</scope>
    <source>
        <strain evidence="3 4">CBS 112042</strain>
    </source>
</reference>
<feature type="compositionally biased region" description="Gly residues" evidence="1">
    <location>
        <begin position="401"/>
        <end position="412"/>
    </location>
</feature>
<keyword evidence="4" id="KW-1185">Reference proteome</keyword>
<feature type="compositionally biased region" description="Basic and acidic residues" evidence="1">
    <location>
        <begin position="384"/>
        <end position="400"/>
    </location>
</feature>